<keyword evidence="8" id="KW-0539">Nucleus</keyword>
<organism evidence="12 13">
    <name type="scientific">Lunasporangiospora selenospora</name>
    <dbReference type="NCBI Taxonomy" id="979761"/>
    <lineage>
        <taxon>Eukaryota</taxon>
        <taxon>Fungi</taxon>
        <taxon>Fungi incertae sedis</taxon>
        <taxon>Mucoromycota</taxon>
        <taxon>Mortierellomycotina</taxon>
        <taxon>Mortierellomycetes</taxon>
        <taxon>Mortierellales</taxon>
        <taxon>Mortierellaceae</taxon>
        <taxon>Lunasporangiospora</taxon>
    </lineage>
</organism>
<evidence type="ECO:0000256" key="1">
    <source>
        <dbReference type="ARBA" id="ARBA00004567"/>
    </source>
</evidence>
<evidence type="ECO:0000256" key="2">
    <source>
        <dbReference type="ARBA" id="ARBA00011056"/>
    </source>
</evidence>
<evidence type="ECO:0000256" key="4">
    <source>
        <dbReference type="ARBA" id="ARBA00022816"/>
    </source>
</evidence>
<dbReference type="AlphaFoldDB" id="A0A9P6KEA6"/>
<sequence length="386" mass="43553">MKKEIDDCLAKVKEERETAIRIREEAARAVQLEKERLEKEVEDKKKAEEAAKVAREEIAKANAQAVATASAAKAKQQAAAAAQHQASTTSTVFASDSANREYDHYISVLNHLKQNVDPAVSNDPATKKYCFAQRREIRAIIGQLVNIKKEIFRVATELDSMFKETMRTRGAAAYYWVMNTTAKKLVKQAETEALVTASHTFPLAHVAVLLFTNHEKFKDVLMARFSKKCPYVIPKYFAKEPTETPDQFLKKLGYTMKEKGWESEAQYDARQCGMFSLYCAIMQTTPQVGQNLYPLSQGWTWMARIINMPPHPITPALITVFLEVCGHGYMRAYRQQANKVLQLLMSDFIPLIPKEGVAGTTRLKTLLENLLKTGQIPVPEGREFDG</sequence>
<dbReference type="Gene3D" id="1.25.40.510">
    <property type="entry name" value="GLE1-like"/>
    <property type="match status" value="1"/>
</dbReference>
<evidence type="ECO:0000313" key="12">
    <source>
        <dbReference type="EMBL" id="KAF9581726.1"/>
    </source>
</evidence>
<dbReference type="InterPro" id="IPR038506">
    <property type="entry name" value="GLE1-like_sf"/>
</dbReference>
<comment type="caution">
    <text evidence="12">The sequence shown here is derived from an EMBL/GenBank/DDBJ whole genome shotgun (WGS) entry which is preliminary data.</text>
</comment>
<evidence type="ECO:0000256" key="9">
    <source>
        <dbReference type="ARBA" id="ARBA00026227"/>
    </source>
</evidence>
<evidence type="ECO:0000256" key="11">
    <source>
        <dbReference type="SAM" id="Coils"/>
    </source>
</evidence>
<dbReference type="PANTHER" id="PTHR12960">
    <property type="entry name" value="GLE-1-RELATED"/>
    <property type="match status" value="1"/>
</dbReference>
<evidence type="ECO:0000256" key="8">
    <source>
        <dbReference type="ARBA" id="ARBA00023242"/>
    </source>
</evidence>
<dbReference type="GO" id="GO:0005737">
    <property type="term" value="C:cytoplasm"/>
    <property type="evidence" value="ECO:0007669"/>
    <property type="project" value="TreeGrafter"/>
</dbReference>
<evidence type="ECO:0000256" key="7">
    <source>
        <dbReference type="ARBA" id="ARBA00023132"/>
    </source>
</evidence>
<keyword evidence="13" id="KW-1185">Reference proteome</keyword>
<comment type="subcellular location">
    <subcellularLocation>
        <location evidence="1">Nucleus</location>
        <location evidence="1">Nuclear pore complex</location>
    </subcellularLocation>
</comment>
<dbReference type="GO" id="GO:0044614">
    <property type="term" value="C:nuclear pore cytoplasmic filaments"/>
    <property type="evidence" value="ECO:0007669"/>
    <property type="project" value="TreeGrafter"/>
</dbReference>
<evidence type="ECO:0000256" key="5">
    <source>
        <dbReference type="ARBA" id="ARBA00022927"/>
    </source>
</evidence>
<gene>
    <name evidence="12" type="ORF">BGW38_001157</name>
</gene>
<dbReference type="Pfam" id="PF07817">
    <property type="entry name" value="GLE1"/>
    <property type="match status" value="1"/>
</dbReference>
<dbReference type="GO" id="GO:0031369">
    <property type="term" value="F:translation initiation factor binding"/>
    <property type="evidence" value="ECO:0007669"/>
    <property type="project" value="TreeGrafter"/>
</dbReference>
<dbReference type="Proteomes" id="UP000780801">
    <property type="component" value="Unassembled WGS sequence"/>
</dbReference>
<dbReference type="GO" id="GO:0015031">
    <property type="term" value="P:protein transport"/>
    <property type="evidence" value="ECO:0007669"/>
    <property type="project" value="UniProtKB-KW"/>
</dbReference>
<dbReference type="OrthoDB" id="420884at2759"/>
<keyword evidence="11" id="KW-0175">Coiled coil</keyword>
<evidence type="ECO:0000256" key="3">
    <source>
        <dbReference type="ARBA" id="ARBA00022448"/>
    </source>
</evidence>
<keyword evidence="7" id="KW-0906">Nuclear pore complex</keyword>
<dbReference type="InterPro" id="IPR012476">
    <property type="entry name" value="GLE1"/>
</dbReference>
<comment type="similarity">
    <text evidence="2">Belongs to the GLE1 family.</text>
</comment>
<keyword evidence="6" id="KW-0811">Translocation</keyword>
<protein>
    <recommendedName>
        <fullName evidence="9">mRNA export factor GLE1</fullName>
    </recommendedName>
    <alternativeName>
        <fullName evidence="10">Nucleoporin GLE1</fullName>
    </alternativeName>
</protein>
<dbReference type="GO" id="GO:0000822">
    <property type="term" value="F:inositol hexakisphosphate binding"/>
    <property type="evidence" value="ECO:0007669"/>
    <property type="project" value="TreeGrafter"/>
</dbReference>
<proteinExistence type="inferred from homology"/>
<keyword evidence="4" id="KW-0509">mRNA transport</keyword>
<keyword evidence="5" id="KW-0653">Protein transport</keyword>
<reference evidence="12" key="1">
    <citation type="journal article" date="2020" name="Fungal Divers.">
        <title>Resolving the Mortierellaceae phylogeny through synthesis of multi-gene phylogenetics and phylogenomics.</title>
        <authorList>
            <person name="Vandepol N."/>
            <person name="Liber J."/>
            <person name="Desiro A."/>
            <person name="Na H."/>
            <person name="Kennedy M."/>
            <person name="Barry K."/>
            <person name="Grigoriev I.V."/>
            <person name="Miller A.N."/>
            <person name="O'Donnell K."/>
            <person name="Stajich J.E."/>
            <person name="Bonito G."/>
        </authorList>
    </citation>
    <scope>NUCLEOTIDE SEQUENCE</scope>
    <source>
        <strain evidence="12">KOD1015</strain>
    </source>
</reference>
<dbReference type="EMBL" id="JAABOA010001350">
    <property type="protein sequence ID" value="KAF9581726.1"/>
    <property type="molecule type" value="Genomic_DNA"/>
</dbReference>
<name>A0A9P6KEA6_9FUNG</name>
<keyword evidence="3" id="KW-0813">Transport</keyword>
<dbReference type="GO" id="GO:0016973">
    <property type="term" value="P:poly(A)+ mRNA export from nucleus"/>
    <property type="evidence" value="ECO:0007669"/>
    <property type="project" value="InterPro"/>
</dbReference>
<evidence type="ECO:0000256" key="10">
    <source>
        <dbReference type="ARBA" id="ARBA00029983"/>
    </source>
</evidence>
<dbReference type="GO" id="GO:0005543">
    <property type="term" value="F:phospholipid binding"/>
    <property type="evidence" value="ECO:0007669"/>
    <property type="project" value="TreeGrafter"/>
</dbReference>
<feature type="coiled-coil region" evidence="11">
    <location>
        <begin position="9"/>
        <end position="64"/>
    </location>
</feature>
<accession>A0A9P6KEA6</accession>
<dbReference type="PANTHER" id="PTHR12960:SF0">
    <property type="entry name" value="MRNA EXPORT FACTOR GLE1"/>
    <property type="match status" value="1"/>
</dbReference>
<evidence type="ECO:0000313" key="13">
    <source>
        <dbReference type="Proteomes" id="UP000780801"/>
    </source>
</evidence>
<evidence type="ECO:0000256" key="6">
    <source>
        <dbReference type="ARBA" id="ARBA00023010"/>
    </source>
</evidence>